<dbReference type="EMBL" id="QUNI01000033">
    <property type="protein sequence ID" value="REG88558.1"/>
    <property type="molecule type" value="Genomic_DNA"/>
</dbReference>
<evidence type="ECO:0000313" key="1">
    <source>
        <dbReference type="EMBL" id="REG88558.1"/>
    </source>
</evidence>
<reference evidence="1 2" key="1">
    <citation type="submission" date="2018-08" db="EMBL/GenBank/DDBJ databases">
        <title>Genomic Encyclopedia of Archaeal and Bacterial Type Strains, Phase II (KMG-II): from individual species to whole genera.</title>
        <authorList>
            <person name="Goeker M."/>
        </authorList>
    </citation>
    <scope>NUCLEOTIDE SEQUENCE [LARGE SCALE GENOMIC DNA]</scope>
    <source>
        <strain evidence="1 2">DSM 100880</strain>
    </source>
</reference>
<protein>
    <submittedName>
        <fullName evidence="1">Uncharacterized protein</fullName>
    </submittedName>
</protein>
<gene>
    <name evidence="1" type="ORF">C8P67_1332</name>
</gene>
<organism evidence="1 2">
    <name type="scientific">Flavobacterium aquicola</name>
    <dbReference type="NCBI Taxonomy" id="1682742"/>
    <lineage>
        <taxon>Bacteria</taxon>
        <taxon>Pseudomonadati</taxon>
        <taxon>Bacteroidota</taxon>
        <taxon>Flavobacteriia</taxon>
        <taxon>Flavobacteriales</taxon>
        <taxon>Flavobacteriaceae</taxon>
        <taxon>Flavobacterium</taxon>
    </lineage>
</organism>
<dbReference type="Proteomes" id="UP000257136">
    <property type="component" value="Unassembled WGS sequence"/>
</dbReference>
<proteinExistence type="predicted"/>
<keyword evidence="2" id="KW-1185">Reference proteome</keyword>
<evidence type="ECO:0000313" key="2">
    <source>
        <dbReference type="Proteomes" id="UP000257136"/>
    </source>
</evidence>
<name>A0A3E0DVC4_9FLAO</name>
<accession>A0A3E0DVC4</accession>
<dbReference type="AlphaFoldDB" id="A0A3E0DVC4"/>
<sequence length="156" mass="18330">MSADEFEQNVFKQVFINIVDSTYTDKRIYTRIPTKAEENDPKFIAERDSIKKDTLDLIVAVDRRFGAVEKLNTKKFIFKDFKELPNVENYTNWTEKYKKFIGVMSFSYITFDKAKENGSLEVSYRCGVNCGLGYKVYLKKINAKWKVVKIEDTWIS</sequence>
<comment type="caution">
    <text evidence="1">The sequence shown here is derived from an EMBL/GenBank/DDBJ whole genome shotgun (WGS) entry which is preliminary data.</text>
</comment>